<dbReference type="EMBL" id="CAFB01000034">
    <property type="protein sequence ID" value="CCD28825.1"/>
    <property type="molecule type" value="Genomic_DNA"/>
</dbReference>
<organism evidence="1 2">
    <name type="scientific">Candidatus Glomeribacter gigasporarum BEG34</name>
    <dbReference type="NCBI Taxonomy" id="1070319"/>
    <lineage>
        <taxon>Bacteria</taxon>
        <taxon>Pseudomonadati</taxon>
        <taxon>Pseudomonadota</taxon>
        <taxon>Betaproteobacteria</taxon>
        <taxon>Burkholderiales</taxon>
        <taxon>Burkholderiaceae</taxon>
        <taxon>Candidatus Glomeribacter</taxon>
    </lineage>
</organism>
<evidence type="ECO:0000313" key="2">
    <source>
        <dbReference type="Proteomes" id="UP000054051"/>
    </source>
</evidence>
<comment type="caution">
    <text evidence="1">The sequence shown here is derived from an EMBL/GenBank/DDBJ whole genome shotgun (WGS) entry which is preliminary data.</text>
</comment>
<accession>G2J7T0</accession>
<dbReference type="AlphaFoldDB" id="G2J7T0"/>
<name>G2J7T0_9BURK</name>
<reference evidence="1 2" key="1">
    <citation type="submission" date="2011-08" db="EMBL/GenBank/DDBJ databases">
        <title>The genome of the obligate endobacterium of an arbuscular mycorrhizal fungus reveals an interphylum network of nutritional interactions.</title>
        <authorList>
            <person name="Ghignone S."/>
            <person name="Salvioli A."/>
            <person name="Anca I."/>
            <person name="Lumini E."/>
            <person name="Ortu G."/>
            <person name="Petiti L."/>
            <person name="Cruveiller S."/>
            <person name="Bianciotto V."/>
            <person name="Piffanelli P."/>
            <person name="Lanfranco L."/>
            <person name="Bonfante P."/>
        </authorList>
    </citation>
    <scope>NUCLEOTIDE SEQUENCE [LARGE SCALE GENOMIC DNA]</scope>
    <source>
        <strain evidence="1 2">BEG34</strain>
    </source>
</reference>
<protein>
    <submittedName>
        <fullName evidence="1">Uncharacterized protein</fullName>
    </submittedName>
</protein>
<sequence>MNGLMRKAINRAHFVTHAFNSELLQEAQCSFGGGAAIALSLDEYRESADVDFLCA</sequence>
<keyword evidence="2" id="KW-1185">Reference proteome</keyword>
<dbReference type="STRING" id="1070319.CAGGBEG34_180137"/>
<evidence type="ECO:0000313" key="1">
    <source>
        <dbReference type="EMBL" id="CCD28825.1"/>
    </source>
</evidence>
<gene>
    <name evidence="1" type="ORF">CAGGBEG34_180137</name>
</gene>
<dbReference type="Proteomes" id="UP000054051">
    <property type="component" value="Unassembled WGS sequence"/>
</dbReference>
<proteinExistence type="predicted"/>